<keyword evidence="1" id="KW-0812">Transmembrane</keyword>
<keyword evidence="1" id="KW-0472">Membrane</keyword>
<reference evidence="2 3" key="1">
    <citation type="journal article" date="2019" name="Syst. Appl. Microbiol.">
        <title>Polyphasic characterization of two novel Lactobacillus spp. isolated from blown salami packages: Description of Lactobacillus halodurans sp. nov. and Lactobacillus salsicarnum sp. nov.</title>
        <authorList>
            <person name="Schuster J.A."/>
            <person name="Klingl A."/>
            <person name="Vogel R.F."/>
            <person name="Ehrmann M.A."/>
        </authorList>
    </citation>
    <scope>NUCLEOTIDE SEQUENCE [LARGE SCALE GENOMIC DNA]</scope>
    <source>
        <strain evidence="2 3">TMW 1.2098</strain>
    </source>
</reference>
<keyword evidence="3" id="KW-1185">Reference proteome</keyword>
<gene>
    <name evidence="2" type="ORF">FHL03_10475</name>
</gene>
<keyword evidence="1" id="KW-1133">Transmembrane helix</keyword>
<name>A0ABW9P9I6_9LACO</name>
<comment type="caution">
    <text evidence="2">The sequence shown here is derived from an EMBL/GenBank/DDBJ whole genome shotgun (WGS) entry which is preliminary data.</text>
</comment>
<dbReference type="EMBL" id="VDFN01000012">
    <property type="protein sequence ID" value="MQS45910.1"/>
    <property type="molecule type" value="Genomic_DNA"/>
</dbReference>
<evidence type="ECO:0000256" key="1">
    <source>
        <dbReference type="SAM" id="Phobius"/>
    </source>
</evidence>
<accession>A0ABW9P9I6</accession>
<sequence>MKPLAVTLDYGLIFILTASAIISESFLGQWNSFFLIAILLAVNIFLYKKFKTRSLIPLLVVVPSLIIFGLIVSITIRAIA</sequence>
<organism evidence="2 3">
    <name type="scientific">Companilactobacillus mishanensis</name>
    <dbReference type="NCBI Taxonomy" id="2486008"/>
    <lineage>
        <taxon>Bacteria</taxon>
        <taxon>Bacillati</taxon>
        <taxon>Bacillota</taxon>
        <taxon>Bacilli</taxon>
        <taxon>Lactobacillales</taxon>
        <taxon>Lactobacillaceae</taxon>
        <taxon>Companilactobacillus</taxon>
    </lineage>
</organism>
<evidence type="ECO:0000313" key="2">
    <source>
        <dbReference type="EMBL" id="MQS45910.1"/>
    </source>
</evidence>
<evidence type="ECO:0000313" key="3">
    <source>
        <dbReference type="Proteomes" id="UP000436655"/>
    </source>
</evidence>
<feature type="transmembrane region" description="Helical" evidence="1">
    <location>
        <begin position="30"/>
        <end position="47"/>
    </location>
</feature>
<dbReference type="RefSeq" id="WP_125704240.1">
    <property type="nucleotide sequence ID" value="NZ_JBHTOO010000004.1"/>
</dbReference>
<proteinExistence type="predicted"/>
<feature type="transmembrane region" description="Helical" evidence="1">
    <location>
        <begin position="54"/>
        <end position="79"/>
    </location>
</feature>
<protein>
    <submittedName>
        <fullName evidence="2">Uncharacterized protein</fullName>
    </submittedName>
</protein>
<dbReference type="Proteomes" id="UP000436655">
    <property type="component" value="Unassembled WGS sequence"/>
</dbReference>